<comment type="caution">
    <text evidence="2">The sequence shown here is derived from an EMBL/GenBank/DDBJ whole genome shotgun (WGS) entry which is preliminary data.</text>
</comment>
<feature type="compositionally biased region" description="Polar residues" evidence="1">
    <location>
        <begin position="23"/>
        <end position="41"/>
    </location>
</feature>
<gene>
    <name evidence="2" type="ORF">Fmac_008181</name>
</gene>
<protein>
    <submittedName>
        <fullName evidence="2">Uncharacterized protein</fullName>
    </submittedName>
</protein>
<reference evidence="2 3" key="1">
    <citation type="submission" date="2024-08" db="EMBL/GenBank/DDBJ databases">
        <title>Insights into the chromosomal genome structure of Flemingia macrophylla.</title>
        <authorList>
            <person name="Ding Y."/>
            <person name="Zhao Y."/>
            <person name="Bi W."/>
            <person name="Wu M."/>
            <person name="Zhao G."/>
            <person name="Gong Y."/>
            <person name="Li W."/>
            <person name="Zhang P."/>
        </authorList>
    </citation>
    <scope>NUCLEOTIDE SEQUENCE [LARGE SCALE GENOMIC DNA]</scope>
    <source>
        <strain evidence="2">DYQJB</strain>
        <tissue evidence="2">Leaf</tissue>
    </source>
</reference>
<evidence type="ECO:0000313" key="2">
    <source>
        <dbReference type="EMBL" id="KAL2340241.1"/>
    </source>
</evidence>
<dbReference type="PROSITE" id="PS51257">
    <property type="entry name" value="PROKAR_LIPOPROTEIN"/>
    <property type="match status" value="1"/>
</dbReference>
<keyword evidence="3" id="KW-1185">Reference proteome</keyword>
<feature type="compositionally biased region" description="Low complexity" evidence="1">
    <location>
        <begin position="65"/>
        <end position="80"/>
    </location>
</feature>
<feature type="compositionally biased region" description="Basic and acidic residues" evidence="1">
    <location>
        <begin position="1"/>
        <end position="11"/>
    </location>
</feature>
<evidence type="ECO:0000313" key="3">
    <source>
        <dbReference type="Proteomes" id="UP001603857"/>
    </source>
</evidence>
<organism evidence="2 3">
    <name type="scientific">Flemingia macrophylla</name>
    <dbReference type="NCBI Taxonomy" id="520843"/>
    <lineage>
        <taxon>Eukaryota</taxon>
        <taxon>Viridiplantae</taxon>
        <taxon>Streptophyta</taxon>
        <taxon>Embryophyta</taxon>
        <taxon>Tracheophyta</taxon>
        <taxon>Spermatophyta</taxon>
        <taxon>Magnoliopsida</taxon>
        <taxon>eudicotyledons</taxon>
        <taxon>Gunneridae</taxon>
        <taxon>Pentapetalae</taxon>
        <taxon>rosids</taxon>
        <taxon>fabids</taxon>
        <taxon>Fabales</taxon>
        <taxon>Fabaceae</taxon>
        <taxon>Papilionoideae</taxon>
        <taxon>50 kb inversion clade</taxon>
        <taxon>NPAAA clade</taxon>
        <taxon>indigoferoid/millettioid clade</taxon>
        <taxon>Phaseoleae</taxon>
        <taxon>Flemingia</taxon>
    </lineage>
</organism>
<evidence type="ECO:0000256" key="1">
    <source>
        <dbReference type="SAM" id="MobiDB-lite"/>
    </source>
</evidence>
<feature type="region of interest" description="Disordered" evidence="1">
    <location>
        <begin position="1"/>
        <end position="87"/>
    </location>
</feature>
<dbReference type="EMBL" id="JBGMDY010000003">
    <property type="protein sequence ID" value="KAL2340241.1"/>
    <property type="molecule type" value="Genomic_DNA"/>
</dbReference>
<accession>A0ABD1MWP2</accession>
<name>A0ABD1MWP2_9FABA</name>
<dbReference type="Proteomes" id="UP001603857">
    <property type="component" value="Unassembled WGS sequence"/>
</dbReference>
<dbReference type="AlphaFoldDB" id="A0ABD1MWP2"/>
<proteinExistence type="predicted"/>
<sequence>MYTRRGGRDDGTALCPGPLSASCRFSSPSFQKENSNSNPRRSTSHKNLPRGRNSNPSDLPCSLSTQKPTLDLTPTLPLNPSASPNPA</sequence>